<evidence type="ECO:0000256" key="6">
    <source>
        <dbReference type="ARBA" id="ARBA00022824"/>
    </source>
</evidence>
<name>A0A6P6RPN7_9EIME</name>
<keyword evidence="8 12" id="KW-1133">Transmembrane helix</keyword>
<evidence type="ECO:0000256" key="7">
    <source>
        <dbReference type="ARBA" id="ARBA00022927"/>
    </source>
</evidence>
<evidence type="ECO:0000313" key="14">
    <source>
        <dbReference type="RefSeq" id="XP_026189786.1"/>
    </source>
</evidence>
<dbReference type="InterPro" id="IPR004728">
    <property type="entry name" value="Sec62"/>
</dbReference>
<feature type="region of interest" description="Disordered" evidence="11">
    <location>
        <begin position="354"/>
        <end position="380"/>
    </location>
</feature>
<dbReference type="GO" id="GO:0031204">
    <property type="term" value="P:post-translational protein targeting to membrane, translocation"/>
    <property type="evidence" value="ECO:0007669"/>
    <property type="project" value="TreeGrafter"/>
</dbReference>
<keyword evidence="6" id="KW-0256">Endoplasmic reticulum</keyword>
<proteinExistence type="inferred from homology"/>
<keyword evidence="10 12" id="KW-0472">Membrane</keyword>
<dbReference type="Pfam" id="PF03839">
    <property type="entry name" value="Sec62"/>
    <property type="match status" value="1"/>
</dbReference>
<evidence type="ECO:0000256" key="3">
    <source>
        <dbReference type="ARBA" id="ARBA00021257"/>
    </source>
</evidence>
<dbReference type="GeneID" id="34622238"/>
<evidence type="ECO:0000313" key="13">
    <source>
        <dbReference type="Proteomes" id="UP000515125"/>
    </source>
</evidence>
<dbReference type="OrthoDB" id="200187at2759"/>
<dbReference type="Proteomes" id="UP000515125">
    <property type="component" value="Unplaced"/>
</dbReference>
<dbReference type="PANTHER" id="PTHR12443">
    <property type="entry name" value="TRANSLOCATION PROTEIN SEC62"/>
    <property type="match status" value="1"/>
</dbReference>
<evidence type="ECO:0000256" key="5">
    <source>
        <dbReference type="ARBA" id="ARBA00022692"/>
    </source>
</evidence>
<comment type="subcellular location">
    <subcellularLocation>
        <location evidence="1">Endoplasmic reticulum membrane</location>
        <topology evidence="1">Multi-pass membrane protein</topology>
    </subcellularLocation>
</comment>
<sequence>MPSSAQHSSWVRICANAERESVTQPAASVSAPLPACREWQRAVPQEVGAGSSAAGAASFGVSPNVLCKVFPRRLFVPVSFGHRNAAEMEAMVSASAALLRRLSACLGVRYFLQNWNKPLAAVMDLILNSTIKFKHAAELDGAVEVGENGRYKRPKWPKRLAISQRQSFDVGSFYCCVYEGSKRWQHFMLFCVVAAVLCVCMFPAWPLKLKVAVWYLAVVFLTILLSLIVLRLILFLCMWFAGYNFWLLPNLFNEDAGFIDSFIPLTELEKTPGSWSMVAIRAFSALLTAGEEEGGRDLCVLAAFTSNCIATIYKLGETHTPGDIAAFASQSFLDVLDWGRMRLEAPYLDAGKALPSAASSEEATEEETPDEEPQDSHLSDEEDYRCLAGCGYKSFEDLMASKCLVKCTCMEELVSSECFSKCPDSTRAAIEEARGDACREEAARRQRKRKH</sequence>
<organism evidence="13 14">
    <name type="scientific">Cyclospora cayetanensis</name>
    <dbReference type="NCBI Taxonomy" id="88456"/>
    <lineage>
        <taxon>Eukaryota</taxon>
        <taxon>Sar</taxon>
        <taxon>Alveolata</taxon>
        <taxon>Apicomplexa</taxon>
        <taxon>Conoidasida</taxon>
        <taxon>Coccidia</taxon>
        <taxon>Eucoccidiorida</taxon>
        <taxon>Eimeriorina</taxon>
        <taxon>Eimeriidae</taxon>
        <taxon>Cyclospora</taxon>
    </lineage>
</organism>
<accession>A0A6P6RPN7</accession>
<reference evidence="14" key="1">
    <citation type="submission" date="2025-08" db="UniProtKB">
        <authorList>
            <consortium name="RefSeq"/>
        </authorList>
    </citation>
    <scope>IDENTIFICATION</scope>
</reference>
<evidence type="ECO:0000256" key="4">
    <source>
        <dbReference type="ARBA" id="ARBA00022448"/>
    </source>
</evidence>
<dbReference type="AlphaFoldDB" id="A0A6P6RPN7"/>
<evidence type="ECO:0000256" key="10">
    <source>
        <dbReference type="ARBA" id="ARBA00023136"/>
    </source>
</evidence>
<feature type="transmembrane region" description="Helical" evidence="12">
    <location>
        <begin position="213"/>
        <end position="241"/>
    </location>
</feature>
<evidence type="ECO:0000256" key="11">
    <source>
        <dbReference type="SAM" id="MobiDB-lite"/>
    </source>
</evidence>
<keyword evidence="7" id="KW-0653">Protein transport</keyword>
<keyword evidence="5 12" id="KW-0812">Transmembrane</keyword>
<comment type="similarity">
    <text evidence="2">Belongs to the SEC62 family.</text>
</comment>
<keyword evidence="13" id="KW-1185">Reference proteome</keyword>
<dbReference type="RefSeq" id="XP_026189786.1">
    <property type="nucleotide sequence ID" value="XM_026334001.1"/>
</dbReference>
<keyword evidence="4" id="KW-0813">Transport</keyword>
<dbReference type="GO" id="GO:0005789">
    <property type="term" value="C:endoplasmic reticulum membrane"/>
    <property type="evidence" value="ECO:0007669"/>
    <property type="project" value="UniProtKB-SubCell"/>
</dbReference>
<evidence type="ECO:0000256" key="2">
    <source>
        <dbReference type="ARBA" id="ARBA00010604"/>
    </source>
</evidence>
<protein>
    <recommendedName>
        <fullName evidence="3">Translocation protein SEC62</fullName>
    </recommendedName>
</protein>
<feature type="transmembrane region" description="Helical" evidence="12">
    <location>
        <begin position="187"/>
        <end position="207"/>
    </location>
</feature>
<evidence type="ECO:0000256" key="12">
    <source>
        <dbReference type="SAM" id="Phobius"/>
    </source>
</evidence>
<gene>
    <name evidence="14" type="primary">LOC34622238</name>
</gene>
<evidence type="ECO:0000256" key="8">
    <source>
        <dbReference type="ARBA" id="ARBA00022989"/>
    </source>
</evidence>
<dbReference type="PANTHER" id="PTHR12443:SF9">
    <property type="entry name" value="TRANSLOCATION PROTEIN SEC62"/>
    <property type="match status" value="1"/>
</dbReference>
<feature type="compositionally biased region" description="Acidic residues" evidence="11">
    <location>
        <begin position="362"/>
        <end position="373"/>
    </location>
</feature>
<keyword evidence="9" id="KW-0811">Translocation</keyword>
<evidence type="ECO:0000256" key="1">
    <source>
        <dbReference type="ARBA" id="ARBA00004477"/>
    </source>
</evidence>
<evidence type="ECO:0000256" key="9">
    <source>
        <dbReference type="ARBA" id="ARBA00023010"/>
    </source>
</evidence>